<evidence type="ECO:0000256" key="1">
    <source>
        <dbReference type="ARBA" id="ARBA00004141"/>
    </source>
</evidence>
<keyword evidence="3 8" id="KW-0812">Transmembrane</keyword>
<evidence type="ECO:0000256" key="7">
    <source>
        <dbReference type="SAM" id="MobiDB-lite"/>
    </source>
</evidence>
<gene>
    <name evidence="9" type="ORF">X975_26148</name>
</gene>
<dbReference type="Proteomes" id="UP000054359">
    <property type="component" value="Unassembled WGS sequence"/>
</dbReference>
<evidence type="ECO:0000256" key="4">
    <source>
        <dbReference type="ARBA" id="ARBA00022847"/>
    </source>
</evidence>
<protein>
    <submittedName>
        <fullName evidence="9">Sialin</fullName>
    </submittedName>
</protein>
<organism evidence="9 10">
    <name type="scientific">Stegodyphus mimosarum</name>
    <name type="common">African social velvet spider</name>
    <dbReference type="NCBI Taxonomy" id="407821"/>
    <lineage>
        <taxon>Eukaryota</taxon>
        <taxon>Metazoa</taxon>
        <taxon>Ecdysozoa</taxon>
        <taxon>Arthropoda</taxon>
        <taxon>Chelicerata</taxon>
        <taxon>Arachnida</taxon>
        <taxon>Araneae</taxon>
        <taxon>Araneomorphae</taxon>
        <taxon>Entelegynae</taxon>
        <taxon>Eresoidea</taxon>
        <taxon>Eresidae</taxon>
        <taxon>Stegodyphus</taxon>
    </lineage>
</organism>
<evidence type="ECO:0000313" key="9">
    <source>
        <dbReference type="EMBL" id="KFM57830.1"/>
    </source>
</evidence>
<dbReference type="GO" id="GO:0016020">
    <property type="term" value="C:membrane"/>
    <property type="evidence" value="ECO:0007669"/>
    <property type="project" value="UniProtKB-SubCell"/>
</dbReference>
<keyword evidence="4" id="KW-0769">Symport</keyword>
<dbReference type="SUPFAM" id="SSF103473">
    <property type="entry name" value="MFS general substrate transporter"/>
    <property type="match status" value="1"/>
</dbReference>
<feature type="transmembrane region" description="Helical" evidence="8">
    <location>
        <begin position="174"/>
        <end position="193"/>
    </location>
</feature>
<dbReference type="STRING" id="407821.A0A087SY91"/>
<dbReference type="OrthoDB" id="6429789at2759"/>
<keyword evidence="10" id="KW-1185">Reference proteome</keyword>
<comment type="subcellular location">
    <subcellularLocation>
        <location evidence="1">Membrane</location>
        <topology evidence="1">Multi-pass membrane protein</topology>
    </subcellularLocation>
</comment>
<evidence type="ECO:0000256" key="2">
    <source>
        <dbReference type="ARBA" id="ARBA00022448"/>
    </source>
</evidence>
<accession>A0A087SY91</accession>
<dbReference type="AlphaFoldDB" id="A0A087SY91"/>
<feature type="transmembrane region" description="Helical" evidence="8">
    <location>
        <begin position="142"/>
        <end position="162"/>
    </location>
</feature>
<dbReference type="InterPro" id="IPR036259">
    <property type="entry name" value="MFS_trans_sf"/>
</dbReference>
<evidence type="ECO:0000256" key="8">
    <source>
        <dbReference type="SAM" id="Phobius"/>
    </source>
</evidence>
<dbReference type="EMBL" id="KK112505">
    <property type="protein sequence ID" value="KFM57830.1"/>
    <property type="molecule type" value="Genomic_DNA"/>
</dbReference>
<feature type="compositionally biased region" description="Basic and acidic residues" evidence="7">
    <location>
        <begin position="214"/>
        <end position="226"/>
    </location>
</feature>
<evidence type="ECO:0000256" key="3">
    <source>
        <dbReference type="ARBA" id="ARBA00022692"/>
    </source>
</evidence>
<feature type="transmembrane region" description="Helical" evidence="8">
    <location>
        <begin position="109"/>
        <end position="130"/>
    </location>
</feature>
<feature type="non-terminal residue" evidence="9">
    <location>
        <position position="226"/>
    </location>
</feature>
<dbReference type="PANTHER" id="PTHR11662:SF399">
    <property type="entry name" value="FI19708P1-RELATED"/>
    <property type="match status" value="1"/>
</dbReference>
<evidence type="ECO:0000256" key="6">
    <source>
        <dbReference type="ARBA" id="ARBA00023136"/>
    </source>
</evidence>
<keyword evidence="5 8" id="KW-1133">Transmembrane helix</keyword>
<keyword evidence="2" id="KW-0813">Transport</keyword>
<dbReference type="GO" id="GO:0015293">
    <property type="term" value="F:symporter activity"/>
    <property type="evidence" value="ECO:0007669"/>
    <property type="project" value="UniProtKB-KW"/>
</dbReference>
<feature type="region of interest" description="Disordered" evidence="7">
    <location>
        <begin position="197"/>
        <end position="226"/>
    </location>
</feature>
<proteinExistence type="predicted"/>
<dbReference type="PANTHER" id="PTHR11662">
    <property type="entry name" value="SOLUTE CARRIER FAMILY 17"/>
    <property type="match status" value="1"/>
</dbReference>
<reference evidence="9 10" key="1">
    <citation type="submission" date="2013-11" db="EMBL/GenBank/DDBJ databases">
        <title>Genome sequencing of Stegodyphus mimosarum.</title>
        <authorList>
            <person name="Bechsgaard J."/>
        </authorList>
    </citation>
    <scope>NUCLEOTIDE SEQUENCE [LARGE SCALE GENOMIC DNA]</scope>
</reference>
<keyword evidence="6 8" id="KW-0472">Membrane</keyword>
<dbReference type="FunFam" id="1.20.1250.20:FF:000003">
    <property type="entry name" value="Solute carrier family 17 member 3"/>
    <property type="match status" value="1"/>
</dbReference>
<name>A0A087SY91_STEMI</name>
<feature type="transmembrane region" description="Helical" evidence="8">
    <location>
        <begin position="6"/>
        <end position="24"/>
    </location>
</feature>
<dbReference type="OMA" id="DIMWNIV"/>
<evidence type="ECO:0000256" key="5">
    <source>
        <dbReference type="ARBA" id="ARBA00022989"/>
    </source>
</evidence>
<dbReference type="InterPro" id="IPR050382">
    <property type="entry name" value="MFS_Na/Anion_cotransporter"/>
</dbReference>
<feature type="transmembrane region" description="Helical" evidence="8">
    <location>
        <begin position="84"/>
        <end position="102"/>
    </location>
</feature>
<evidence type="ECO:0000313" key="10">
    <source>
        <dbReference type="Proteomes" id="UP000054359"/>
    </source>
</evidence>
<dbReference type="GO" id="GO:0006820">
    <property type="term" value="P:monoatomic anion transport"/>
    <property type="evidence" value="ECO:0007669"/>
    <property type="project" value="TreeGrafter"/>
</dbReference>
<dbReference type="Gene3D" id="1.20.1250.20">
    <property type="entry name" value="MFS general substrate transporter like domains"/>
    <property type="match status" value="1"/>
</dbReference>
<feature type="compositionally biased region" description="Acidic residues" evidence="7">
    <location>
        <begin position="203"/>
        <end position="213"/>
    </location>
</feature>
<sequence>MTSVPFWALAVGYFSQFWILGFYCTAQPLYMGTILHLDSVTNGLLSSVPPLCRALFACMCGFPADWAVKRGHLSVGFIRKSATLSNSILACLGFLGVSLIGCDPQLNTIFFTAGGLLGDFITFGVCMAGVDIAPNLSGTVSGILSFVGVIPFFIIPAIIGWRTKYERSMAQWNFIYYTTIGVVVATTVLYLVFGTSEPQSWGTDEDEGASEESSDPKRKNSRDTQS</sequence>